<organism evidence="8 9">
    <name type="scientific">Porites lobata</name>
    <dbReference type="NCBI Taxonomy" id="104759"/>
    <lineage>
        <taxon>Eukaryota</taxon>
        <taxon>Metazoa</taxon>
        <taxon>Cnidaria</taxon>
        <taxon>Anthozoa</taxon>
        <taxon>Hexacorallia</taxon>
        <taxon>Scleractinia</taxon>
        <taxon>Fungiina</taxon>
        <taxon>Poritidae</taxon>
        <taxon>Porites</taxon>
    </lineage>
</organism>
<sequence length="109" mass="12191">MALNQFFKDGAMEKQETDFKKGYTIKDGGSLVLGQEQHDIGGRFEKDQSFVGNLARVNVWSYVLPKDAIISFSESCSSNLGIRRDVYKWSDFMYGVKGCAAFEIPSSCV</sequence>
<reference evidence="8 9" key="1">
    <citation type="submission" date="2022-05" db="EMBL/GenBank/DDBJ databases">
        <authorList>
            <consortium name="Genoscope - CEA"/>
            <person name="William W."/>
        </authorList>
    </citation>
    <scope>NUCLEOTIDE SEQUENCE [LARGE SCALE GENOMIC DNA]</scope>
</reference>
<keyword evidence="5" id="KW-0325">Glycoprotein</keyword>
<dbReference type="PROSITE" id="PS51828">
    <property type="entry name" value="PTX_2"/>
    <property type="match status" value="1"/>
</dbReference>
<dbReference type="PANTHER" id="PTHR19277">
    <property type="entry name" value="PENTRAXIN"/>
    <property type="match status" value="1"/>
</dbReference>
<accession>A0ABN8PF43</accession>
<dbReference type="Proteomes" id="UP001159405">
    <property type="component" value="Unassembled WGS sequence"/>
</dbReference>
<evidence type="ECO:0000256" key="1">
    <source>
        <dbReference type="ARBA" id="ARBA00001913"/>
    </source>
</evidence>
<keyword evidence="4" id="KW-1015">Disulfide bond</keyword>
<dbReference type="InterPro" id="IPR001759">
    <property type="entry name" value="PTX_dom"/>
</dbReference>
<comment type="cofactor">
    <cofactor evidence="1">
        <name>Ca(2+)</name>
        <dbReference type="ChEBI" id="CHEBI:29108"/>
    </cofactor>
</comment>
<dbReference type="SUPFAM" id="SSF49899">
    <property type="entry name" value="Concanavalin A-like lectins/glucanases"/>
    <property type="match status" value="1"/>
</dbReference>
<dbReference type="Gene3D" id="2.60.120.200">
    <property type="match status" value="1"/>
</dbReference>
<dbReference type="EMBL" id="CALNXK010000069">
    <property type="protein sequence ID" value="CAH3142531.1"/>
    <property type="molecule type" value="Genomic_DNA"/>
</dbReference>
<dbReference type="InterPro" id="IPR013320">
    <property type="entry name" value="ConA-like_dom_sf"/>
</dbReference>
<evidence type="ECO:0000313" key="8">
    <source>
        <dbReference type="EMBL" id="CAH3142531.1"/>
    </source>
</evidence>
<keyword evidence="2" id="KW-0479">Metal-binding</keyword>
<dbReference type="PRINTS" id="PR00895">
    <property type="entry name" value="PENTAXIN"/>
</dbReference>
<comment type="caution">
    <text evidence="8">The sequence shown here is derived from an EMBL/GenBank/DDBJ whole genome shotgun (WGS) entry which is preliminary data.</text>
</comment>
<keyword evidence="9" id="KW-1185">Reference proteome</keyword>
<gene>
    <name evidence="8" type="ORF">PLOB_00042399</name>
</gene>
<protein>
    <recommendedName>
        <fullName evidence="7">Pentraxin (PTX) domain-containing protein</fullName>
    </recommendedName>
</protein>
<proteinExistence type="predicted"/>
<keyword evidence="3" id="KW-0106">Calcium</keyword>
<evidence type="ECO:0000256" key="4">
    <source>
        <dbReference type="ARBA" id="ARBA00023157"/>
    </source>
</evidence>
<evidence type="ECO:0000259" key="7">
    <source>
        <dbReference type="PROSITE" id="PS51828"/>
    </source>
</evidence>
<evidence type="ECO:0000313" key="9">
    <source>
        <dbReference type="Proteomes" id="UP001159405"/>
    </source>
</evidence>
<feature type="domain" description="Pentraxin (PTX)" evidence="7">
    <location>
        <begin position="1"/>
        <end position="108"/>
    </location>
</feature>
<evidence type="ECO:0000256" key="5">
    <source>
        <dbReference type="ARBA" id="ARBA00023180"/>
    </source>
</evidence>
<evidence type="ECO:0000256" key="6">
    <source>
        <dbReference type="PROSITE-ProRule" id="PRU01172"/>
    </source>
</evidence>
<dbReference type="PANTHER" id="PTHR19277:SF161">
    <property type="entry name" value="LAMININ G DOMAIN-CONTAINING PROTEIN"/>
    <property type="match status" value="1"/>
</dbReference>
<evidence type="ECO:0000256" key="3">
    <source>
        <dbReference type="ARBA" id="ARBA00022837"/>
    </source>
</evidence>
<dbReference type="InterPro" id="IPR051360">
    <property type="entry name" value="Neuronal_Pentraxin_Related"/>
</dbReference>
<comment type="caution">
    <text evidence="6">Lacks conserved residue(s) required for the propagation of feature annotation.</text>
</comment>
<evidence type="ECO:0000256" key="2">
    <source>
        <dbReference type="ARBA" id="ARBA00022723"/>
    </source>
</evidence>
<dbReference type="Pfam" id="PF00354">
    <property type="entry name" value="Pentaxin"/>
    <property type="match status" value="1"/>
</dbReference>
<name>A0ABN8PF43_9CNID</name>